<proteinExistence type="inferred from homology"/>
<protein>
    <recommendedName>
        <fullName evidence="4 9">Trigger factor</fullName>
        <shortName evidence="9">TF</shortName>
        <ecNumber evidence="3 9">5.2.1.8</ecNumber>
    </recommendedName>
    <alternativeName>
        <fullName evidence="8 9">PPIase</fullName>
    </alternativeName>
</protein>
<feature type="domain" description="Trigger factor ribosome-binding bacterial" evidence="11">
    <location>
        <begin position="16"/>
        <end position="155"/>
    </location>
</feature>
<dbReference type="PIRSF" id="PIRSF003095">
    <property type="entry name" value="Trigger_factor"/>
    <property type="match status" value="1"/>
</dbReference>
<dbReference type="GO" id="GO:0003755">
    <property type="term" value="F:peptidyl-prolyl cis-trans isomerase activity"/>
    <property type="evidence" value="ECO:0007669"/>
    <property type="project" value="UniProtKB-EC"/>
</dbReference>
<reference evidence="13" key="1">
    <citation type="submission" date="2023-03" db="EMBL/GenBank/DDBJ databases">
        <authorList>
            <person name="Cremers G."/>
            <person name="Picone N."/>
        </authorList>
    </citation>
    <scope>NUCLEOTIDE SEQUENCE</scope>
    <source>
        <strain evidence="13">Sample_alias</strain>
    </source>
</reference>
<evidence type="ECO:0000256" key="3">
    <source>
        <dbReference type="ARBA" id="ARBA00013194"/>
    </source>
</evidence>
<dbReference type="HAMAP" id="MF_00303">
    <property type="entry name" value="Trigger_factor_Tig"/>
    <property type="match status" value="1"/>
</dbReference>
<feature type="domain" description="PPIase FKBP-type" evidence="10">
    <location>
        <begin position="169"/>
        <end position="258"/>
    </location>
</feature>
<evidence type="ECO:0000259" key="10">
    <source>
        <dbReference type="Pfam" id="PF00254"/>
    </source>
</evidence>
<accession>A0ABN8XF73</accession>
<comment type="function">
    <text evidence="9">Involved in protein export. Acts as a chaperone by maintaining the newly synthesized protein in an open conformation. Functions as a peptidyl-prolyl cis-trans isomerase.</text>
</comment>
<dbReference type="PANTHER" id="PTHR30560:SF3">
    <property type="entry name" value="TRIGGER FACTOR-LIKE PROTEIN TIG, CHLOROPLASTIC"/>
    <property type="match status" value="1"/>
</dbReference>
<dbReference type="Proteomes" id="UP001161497">
    <property type="component" value="Chromosome"/>
</dbReference>
<evidence type="ECO:0000313" key="14">
    <source>
        <dbReference type="Proteomes" id="UP001161497"/>
    </source>
</evidence>
<evidence type="ECO:0000256" key="9">
    <source>
        <dbReference type="HAMAP-Rule" id="MF_00303"/>
    </source>
</evidence>
<dbReference type="NCBIfam" id="TIGR00115">
    <property type="entry name" value="tig"/>
    <property type="match status" value="1"/>
</dbReference>
<dbReference type="Pfam" id="PF05697">
    <property type="entry name" value="Trigger_N"/>
    <property type="match status" value="1"/>
</dbReference>
<keyword evidence="14" id="KW-1185">Reference proteome</keyword>
<keyword evidence="9" id="KW-0963">Cytoplasm</keyword>
<dbReference type="SUPFAM" id="SSF54534">
    <property type="entry name" value="FKBP-like"/>
    <property type="match status" value="1"/>
</dbReference>
<dbReference type="InterPro" id="IPR046357">
    <property type="entry name" value="PPIase_dom_sf"/>
</dbReference>
<dbReference type="Pfam" id="PF00254">
    <property type="entry name" value="FKBP_C"/>
    <property type="match status" value="1"/>
</dbReference>
<dbReference type="EC" id="5.2.1.8" evidence="3 9"/>
<name>A0ABN8XF73_9BACT</name>
<evidence type="ECO:0000256" key="1">
    <source>
        <dbReference type="ARBA" id="ARBA00000971"/>
    </source>
</evidence>
<dbReference type="InterPro" id="IPR001179">
    <property type="entry name" value="PPIase_FKBP_dom"/>
</dbReference>
<dbReference type="Gene3D" id="3.30.70.1050">
    <property type="entry name" value="Trigger factor ribosome-binding domain"/>
    <property type="match status" value="1"/>
</dbReference>
<dbReference type="Pfam" id="PF05698">
    <property type="entry name" value="Trigger_C"/>
    <property type="match status" value="1"/>
</dbReference>
<sequence>MGMTENVMEKPSLGCKVEDIKGCRKRLYIEVPFEETVPEREKIVLDFAKKAKVAGFRVGKAPKEVVEKIYKKEIDRKTENELLKLVYEKAIKAHNIEVVALIDLENVRYQPGEPFSFSAIVDTKPDFVLPKYTDIPVPKEDTEIKPEEIDQAIESIMESKATFVDVHGRTVANGDFVVVSYVGTLDNQPLAKLLPTAGVMAKGENQWILIKEGVFLPGFTDQLIGMEAGQSKTFAISFPEDWFLEPLRGKVVTYTVQLHAIKSKILPVLSDELTQEVAGLNKKEFMEAIEKSIKQSKESQARSRQKLKIIDYLLSSSDFSLPESEIEKEAEWLFRKVVVDMQQKGTPLAVLEEKKDEIYSKALIQARRKTKLHFLLEEIAKKENISVTKDDLAMAIHNQAIKLRMEPKQFLKKLPSEELNAIVNEVFNQKVLDFLLEKAKIEN</sequence>
<evidence type="ECO:0000259" key="11">
    <source>
        <dbReference type="Pfam" id="PF05697"/>
    </source>
</evidence>
<dbReference type="SUPFAM" id="SSF109998">
    <property type="entry name" value="Triger factor/SurA peptide-binding domain-like"/>
    <property type="match status" value="1"/>
</dbReference>
<dbReference type="InterPro" id="IPR036611">
    <property type="entry name" value="Trigger_fac_ribosome-bd_sf"/>
</dbReference>
<feature type="domain" description="Trigger factor C-terminal" evidence="12">
    <location>
        <begin position="284"/>
        <end position="437"/>
    </location>
</feature>
<evidence type="ECO:0000256" key="6">
    <source>
        <dbReference type="ARBA" id="ARBA00023186"/>
    </source>
</evidence>
<evidence type="ECO:0000256" key="2">
    <source>
        <dbReference type="ARBA" id="ARBA00005464"/>
    </source>
</evidence>
<gene>
    <name evidence="9 13" type="primary">tig</name>
    <name evidence="13" type="ORF">MFUM_1241</name>
</gene>
<keyword evidence="9" id="KW-0132">Cell division</keyword>
<dbReference type="InterPro" id="IPR008881">
    <property type="entry name" value="Trigger_fac_ribosome-bd_bac"/>
</dbReference>
<dbReference type="Gene3D" id="3.10.50.40">
    <property type="match status" value="1"/>
</dbReference>
<keyword evidence="6 9" id="KW-0143">Chaperone</keyword>
<dbReference type="Gene3D" id="1.10.3120.10">
    <property type="entry name" value="Trigger factor, C-terminal domain"/>
    <property type="match status" value="1"/>
</dbReference>
<comment type="domain">
    <text evidence="9">Consists of 3 domains; the N-terminus binds the ribosome, the middle domain has PPIase activity, while the C-terminus has intrinsic chaperone activity on its own.</text>
</comment>
<dbReference type="InterPro" id="IPR027304">
    <property type="entry name" value="Trigger_fact/SurA_dom_sf"/>
</dbReference>
<evidence type="ECO:0000256" key="8">
    <source>
        <dbReference type="ARBA" id="ARBA00029986"/>
    </source>
</evidence>
<dbReference type="EMBL" id="OX458932">
    <property type="protein sequence ID" value="CAI9085597.1"/>
    <property type="molecule type" value="Genomic_DNA"/>
</dbReference>
<comment type="catalytic activity">
    <reaction evidence="1 9">
        <text>[protein]-peptidylproline (omega=180) = [protein]-peptidylproline (omega=0)</text>
        <dbReference type="Rhea" id="RHEA:16237"/>
        <dbReference type="Rhea" id="RHEA-COMP:10747"/>
        <dbReference type="Rhea" id="RHEA-COMP:10748"/>
        <dbReference type="ChEBI" id="CHEBI:83833"/>
        <dbReference type="ChEBI" id="CHEBI:83834"/>
        <dbReference type="EC" id="5.2.1.8"/>
    </reaction>
</comment>
<comment type="similarity">
    <text evidence="2 9">Belongs to the FKBP-type PPIase family. Tig subfamily.</text>
</comment>
<dbReference type="PANTHER" id="PTHR30560">
    <property type="entry name" value="TRIGGER FACTOR CHAPERONE AND PEPTIDYL-PROLYL CIS/TRANS ISOMERASE"/>
    <property type="match status" value="1"/>
</dbReference>
<evidence type="ECO:0000256" key="7">
    <source>
        <dbReference type="ARBA" id="ARBA00023235"/>
    </source>
</evidence>
<evidence type="ECO:0000259" key="12">
    <source>
        <dbReference type="Pfam" id="PF05698"/>
    </source>
</evidence>
<keyword evidence="5 9" id="KW-0697">Rotamase</keyword>
<dbReference type="InterPro" id="IPR037041">
    <property type="entry name" value="Trigger_fac_C_sf"/>
</dbReference>
<dbReference type="InterPro" id="IPR005215">
    <property type="entry name" value="Trig_fac"/>
</dbReference>
<evidence type="ECO:0000256" key="5">
    <source>
        <dbReference type="ARBA" id="ARBA00023110"/>
    </source>
</evidence>
<keyword evidence="7 9" id="KW-0413">Isomerase</keyword>
<evidence type="ECO:0000256" key="4">
    <source>
        <dbReference type="ARBA" id="ARBA00016902"/>
    </source>
</evidence>
<dbReference type="SUPFAM" id="SSF102735">
    <property type="entry name" value="Trigger factor ribosome-binding domain"/>
    <property type="match status" value="1"/>
</dbReference>
<keyword evidence="9" id="KW-0131">Cell cycle</keyword>
<organism evidence="13 14">
    <name type="scientific">Candidatus Methylacidiphilum fumarolicum</name>
    <dbReference type="NCBI Taxonomy" id="591154"/>
    <lineage>
        <taxon>Bacteria</taxon>
        <taxon>Pseudomonadati</taxon>
        <taxon>Verrucomicrobiota</taxon>
        <taxon>Methylacidiphilae</taxon>
        <taxon>Methylacidiphilales</taxon>
        <taxon>Methylacidiphilaceae</taxon>
        <taxon>Methylacidiphilum (ex Ratnadevi et al. 2023)</taxon>
    </lineage>
</organism>
<comment type="subcellular location">
    <subcellularLocation>
        <location evidence="9">Cytoplasm</location>
    </subcellularLocation>
    <text evidence="9">About half TF is bound to the ribosome near the polypeptide exit tunnel while the other half is free in the cytoplasm.</text>
</comment>
<dbReference type="InterPro" id="IPR008880">
    <property type="entry name" value="Trigger_fac_C"/>
</dbReference>
<evidence type="ECO:0000313" key="13">
    <source>
        <dbReference type="EMBL" id="CAI9085597.1"/>
    </source>
</evidence>